<dbReference type="AlphaFoldDB" id="A0A3B1CBA1"/>
<reference evidence="6" key="1">
    <citation type="submission" date="2018-06" db="EMBL/GenBank/DDBJ databases">
        <authorList>
            <person name="Zhirakovskaya E."/>
        </authorList>
    </citation>
    <scope>NUCLEOTIDE SEQUENCE</scope>
</reference>
<name>A0A3B1CBA1_9ZZZZ</name>
<dbReference type="EC" id="2.7.4.7" evidence="6"/>
<keyword evidence="3 6" id="KW-0418">Kinase</keyword>
<keyword evidence="1 6" id="KW-0808">Transferase</keyword>
<evidence type="ECO:0000256" key="4">
    <source>
        <dbReference type="ARBA" id="ARBA00022840"/>
    </source>
</evidence>
<dbReference type="Pfam" id="PF08543">
    <property type="entry name" value="Phos_pyr_kin"/>
    <property type="match status" value="1"/>
</dbReference>
<evidence type="ECO:0000256" key="1">
    <source>
        <dbReference type="ARBA" id="ARBA00022679"/>
    </source>
</evidence>
<dbReference type="InterPro" id="IPR004399">
    <property type="entry name" value="HMP/HMP-P_kinase_dom"/>
</dbReference>
<dbReference type="SUPFAM" id="SSF53613">
    <property type="entry name" value="Ribokinase-like"/>
    <property type="match status" value="1"/>
</dbReference>
<keyword evidence="2" id="KW-0547">Nucleotide-binding</keyword>
<proteinExistence type="predicted"/>
<dbReference type="FunFam" id="3.40.1190.20:FF:000003">
    <property type="entry name" value="Phosphomethylpyrimidine kinase ThiD"/>
    <property type="match status" value="1"/>
</dbReference>
<dbReference type="InterPro" id="IPR013749">
    <property type="entry name" value="PM/HMP-P_kinase-1"/>
</dbReference>
<organism evidence="6">
    <name type="scientific">hydrothermal vent metagenome</name>
    <dbReference type="NCBI Taxonomy" id="652676"/>
    <lineage>
        <taxon>unclassified sequences</taxon>
        <taxon>metagenomes</taxon>
        <taxon>ecological metagenomes</taxon>
    </lineage>
</organism>
<dbReference type="GO" id="GO:0005524">
    <property type="term" value="F:ATP binding"/>
    <property type="evidence" value="ECO:0007669"/>
    <property type="project" value="UniProtKB-KW"/>
</dbReference>
<dbReference type="PANTHER" id="PTHR20858:SF17">
    <property type="entry name" value="HYDROXYMETHYLPYRIMIDINE_PHOSPHOMETHYLPYRIMIDINE KINASE THI20-RELATED"/>
    <property type="match status" value="1"/>
</dbReference>
<dbReference type="GO" id="GO:0005829">
    <property type="term" value="C:cytosol"/>
    <property type="evidence" value="ECO:0007669"/>
    <property type="project" value="TreeGrafter"/>
</dbReference>
<evidence type="ECO:0000259" key="5">
    <source>
        <dbReference type="Pfam" id="PF08543"/>
    </source>
</evidence>
<dbReference type="GO" id="GO:0008972">
    <property type="term" value="F:phosphomethylpyrimidine kinase activity"/>
    <property type="evidence" value="ECO:0007669"/>
    <property type="project" value="UniProtKB-EC"/>
</dbReference>
<dbReference type="NCBIfam" id="TIGR00097">
    <property type="entry name" value="HMP-P_kinase"/>
    <property type="match status" value="1"/>
</dbReference>
<dbReference type="EMBL" id="UOGC01000157">
    <property type="protein sequence ID" value="VAX23931.1"/>
    <property type="molecule type" value="Genomic_DNA"/>
</dbReference>
<dbReference type="InterPro" id="IPR029056">
    <property type="entry name" value="Ribokinase-like"/>
</dbReference>
<dbReference type="Gene3D" id="3.40.1190.20">
    <property type="match status" value="1"/>
</dbReference>
<feature type="domain" description="Pyridoxamine kinase/Phosphomethylpyrimidine kinase" evidence="5">
    <location>
        <begin position="12"/>
        <end position="255"/>
    </location>
</feature>
<evidence type="ECO:0000256" key="3">
    <source>
        <dbReference type="ARBA" id="ARBA00022777"/>
    </source>
</evidence>
<gene>
    <name evidence="6" type="ORF">MNBD_NITROSPINAE01-544</name>
</gene>
<dbReference type="GO" id="GO:0009228">
    <property type="term" value="P:thiamine biosynthetic process"/>
    <property type="evidence" value="ECO:0007669"/>
    <property type="project" value="InterPro"/>
</dbReference>
<evidence type="ECO:0000313" key="6">
    <source>
        <dbReference type="EMBL" id="VAX23931.1"/>
    </source>
</evidence>
<dbReference type="PANTHER" id="PTHR20858">
    <property type="entry name" value="PHOSPHOMETHYLPYRIMIDINE KINASE"/>
    <property type="match status" value="1"/>
</dbReference>
<dbReference type="CDD" id="cd01169">
    <property type="entry name" value="HMPP_kinase"/>
    <property type="match status" value="1"/>
</dbReference>
<protein>
    <submittedName>
        <fullName evidence="6">Hydroxymethylpyrimidine phosphate kinase ThiD</fullName>
        <ecNumber evidence="6">2.7.4.7</ecNumber>
    </submittedName>
</protein>
<sequence>MKKVAMTVAGSDSGGGAGLQADLRVFSDLGVHGTSAISAITAQSTVEVAGVFPVPAGFVSCQMETVLKDIKVSAIKTGMLLSAEVVEAVAGTIKKYKIENLVIDPVMRASTGREFLDRAGIVAMKEKLFPLAQVVTPNAHEAEVLCGVKVTDIESMKVAAVKIAGLGPKNVIIKGGHVEGDKVADVLYSAGDIDVFIKPRIKTLHTHGTGCVFSSAITAELAKGANVLESFKSAEGYIERAIKNSGSIGKGAGPVGLS</sequence>
<accession>A0A3B1CBA1</accession>
<dbReference type="GO" id="GO:0008902">
    <property type="term" value="F:hydroxymethylpyrimidine kinase activity"/>
    <property type="evidence" value="ECO:0007669"/>
    <property type="project" value="TreeGrafter"/>
</dbReference>
<keyword evidence="4" id="KW-0067">ATP-binding</keyword>
<evidence type="ECO:0000256" key="2">
    <source>
        <dbReference type="ARBA" id="ARBA00022741"/>
    </source>
</evidence>